<dbReference type="RefSeq" id="WP_214112920.1">
    <property type="nucleotide sequence ID" value="NZ_JAHCTB010000003.1"/>
</dbReference>
<proteinExistence type="predicted"/>
<dbReference type="EMBL" id="JAHCTB010000003">
    <property type="protein sequence ID" value="MBT0608038.1"/>
    <property type="molecule type" value="Genomic_DNA"/>
</dbReference>
<evidence type="ECO:0000313" key="1">
    <source>
        <dbReference type="EMBL" id="MBT0608038.1"/>
    </source>
</evidence>
<protein>
    <recommendedName>
        <fullName evidence="3">WG containing repeat-containing protein</fullName>
    </recommendedName>
</protein>
<evidence type="ECO:0000313" key="2">
    <source>
        <dbReference type="Proteomes" id="UP001297092"/>
    </source>
</evidence>
<accession>A0ABS5S4B7</accession>
<comment type="caution">
    <text evidence="1">The sequence shown here is derived from an EMBL/GenBank/DDBJ whole genome shotgun (WGS) entry which is preliminary data.</text>
</comment>
<sequence length="537" mass="62446">MKQLSIFIFFLFGQIVISQTTVNVDADDIVVANDELYFLKKNGGQIASITVLSLFATDDFLGKEIKTQNVEVSEYYLDMFNTITLNPNKYSFIIKVSDLEKQKKNISIEELFAENLYERTEHNGGFIVKGITYYNQSFLKKTDCYFETHPSNGKQEWRCADDTLIPFVIVDLGKNRNIIIFPFIENNFTYKKRATFNDIRFSYIQYQGYIIPDKKGLKAKYQDTFLAKDASFNFLQKIESYEDKSHIWSSNFAFKDSYIKDAIFGQILIDKKFDTVISQNGFIVGRNNEEINIYNLQLKDLTPKNLRSAFPIVNNSDYSMCLIDNQIKYVLKNGTVIDELPKREPVAICGFNNSSGYSYISIKKDSTDFILHINNKYLDFDEVWKETNYSTNLFSGIEFQSVNFLDYTMLRNKQIPKELTFHRYYEWYGFKEYIVVEKDNQFGLLALISKKSNPNEDSQAYPNIELIELLPAEFDTIKLVPRTPHILFSKNGLQGLYGLNASPQYKNLDVGEYFSRFQLPNGQEGWLDKLGNEFLDE</sequence>
<keyword evidence="2" id="KW-1185">Reference proteome</keyword>
<dbReference type="Proteomes" id="UP001297092">
    <property type="component" value="Unassembled WGS sequence"/>
</dbReference>
<reference evidence="1 2" key="1">
    <citation type="submission" date="2021-05" db="EMBL/GenBank/DDBJ databases">
        <title>Aequorivita echinoideorum JCM 30378 genome.</title>
        <authorList>
            <person name="Zhang H."/>
            <person name="Li C."/>
        </authorList>
    </citation>
    <scope>NUCLEOTIDE SEQUENCE [LARGE SCALE GENOMIC DNA]</scope>
    <source>
        <strain evidence="1 2">JCM30378</strain>
    </source>
</reference>
<evidence type="ECO:0008006" key="3">
    <source>
        <dbReference type="Google" id="ProtNLM"/>
    </source>
</evidence>
<name>A0ABS5S4B7_9FLAO</name>
<organism evidence="1 2">
    <name type="scientific">Aequorivita echinoideorum</name>
    <dbReference type="NCBI Taxonomy" id="1549647"/>
    <lineage>
        <taxon>Bacteria</taxon>
        <taxon>Pseudomonadati</taxon>
        <taxon>Bacteroidota</taxon>
        <taxon>Flavobacteriia</taxon>
        <taxon>Flavobacteriales</taxon>
        <taxon>Flavobacteriaceae</taxon>
        <taxon>Aequorivita</taxon>
    </lineage>
</organism>
<gene>
    <name evidence="1" type="ORF">KIV10_07585</name>
</gene>